<comment type="caution">
    <text evidence="1">The sequence shown here is derived from an EMBL/GenBank/DDBJ whole genome shotgun (WGS) entry which is preliminary data.</text>
</comment>
<sequence length="488" mass="56678">MNNTNQDLIITDKNFQLNLVDFLLESIKFDEINYQVYKNTSNQVLDMSPIIELIPDKIYILDILYALNGSQIVQEFLDLQAKASNKSLEFRNNIQGYLIANSSNKIIVFLKEIQVENSRLKDLSICFLEQILEPKADKSCWNDHVNPLVILLLRNYNFFQEINSNLADYLAQYQIDIFNKCLKNKAFVTCLLDNKFFNQYIQNTTLEDVLEIFSKIEFFSTQDLKSILNYFNFTNLIPRSNLYMINGCVCLTAQLIGSGLNKCIFNYPILLNKELISKVSEVSSFYSGLLPKPNYFDKVSVNLGRLSQLVDTITPIDIFLTTDLFKKFLECLRENFNSDNNFKICFEKNPAVLNYVIQNFTFTSNNFTINNFSNCFIQLSQQTKNSSQCLEAFPELNFVINTNYTNALNILNGYFDRNETNIYNFINGLIQNLDQIANLVMNDQLIGNVTVVTNKIINSTTTSMKNNSTKFFFNFYLFIFSYFLNFYF</sequence>
<dbReference type="AlphaFoldDB" id="A0A813MD01"/>
<evidence type="ECO:0000313" key="1">
    <source>
        <dbReference type="EMBL" id="CAF0718205.1"/>
    </source>
</evidence>
<name>A0A813MD01_9BILA</name>
<protein>
    <submittedName>
        <fullName evidence="1">Uncharacterized protein</fullName>
    </submittedName>
</protein>
<accession>A0A813MD01</accession>
<dbReference type="EMBL" id="CAJNOC010000136">
    <property type="protein sequence ID" value="CAF0718205.1"/>
    <property type="molecule type" value="Genomic_DNA"/>
</dbReference>
<organism evidence="1 2">
    <name type="scientific">Brachionus calyciflorus</name>
    <dbReference type="NCBI Taxonomy" id="104777"/>
    <lineage>
        <taxon>Eukaryota</taxon>
        <taxon>Metazoa</taxon>
        <taxon>Spiralia</taxon>
        <taxon>Gnathifera</taxon>
        <taxon>Rotifera</taxon>
        <taxon>Eurotatoria</taxon>
        <taxon>Monogononta</taxon>
        <taxon>Pseudotrocha</taxon>
        <taxon>Ploima</taxon>
        <taxon>Brachionidae</taxon>
        <taxon>Brachionus</taxon>
    </lineage>
</organism>
<gene>
    <name evidence="1" type="ORF">OXX778_LOCUS1921</name>
</gene>
<evidence type="ECO:0000313" key="2">
    <source>
        <dbReference type="Proteomes" id="UP000663879"/>
    </source>
</evidence>
<proteinExistence type="predicted"/>
<dbReference type="OrthoDB" id="10573269at2759"/>
<reference evidence="1" key="1">
    <citation type="submission" date="2021-02" db="EMBL/GenBank/DDBJ databases">
        <authorList>
            <person name="Nowell W R."/>
        </authorList>
    </citation>
    <scope>NUCLEOTIDE SEQUENCE</scope>
    <source>
        <strain evidence="1">Ploen Becks lab</strain>
    </source>
</reference>
<dbReference type="Proteomes" id="UP000663879">
    <property type="component" value="Unassembled WGS sequence"/>
</dbReference>
<keyword evidence="2" id="KW-1185">Reference proteome</keyword>